<dbReference type="PANTHER" id="PTHR42855">
    <property type="entry name" value="ABC TRANSPORTER ATP-BINDING SUBUNIT"/>
    <property type="match status" value="1"/>
</dbReference>
<organism evidence="5 6">
    <name type="scientific">Camelliibacillus cellulosilyticus</name>
    <dbReference type="NCBI Taxonomy" id="2174486"/>
    <lineage>
        <taxon>Bacteria</taxon>
        <taxon>Bacillati</taxon>
        <taxon>Bacillota</taxon>
        <taxon>Bacilli</taxon>
        <taxon>Bacillales</taxon>
        <taxon>Sporolactobacillaceae</taxon>
        <taxon>Camelliibacillus</taxon>
    </lineage>
</organism>
<dbReference type="PROSITE" id="PS50893">
    <property type="entry name" value="ABC_TRANSPORTER_2"/>
    <property type="match status" value="2"/>
</dbReference>
<evidence type="ECO:0000313" key="6">
    <source>
        <dbReference type="Proteomes" id="UP001596022"/>
    </source>
</evidence>
<dbReference type="Gene3D" id="3.40.50.300">
    <property type="entry name" value="P-loop containing nucleotide triphosphate hydrolases"/>
    <property type="match status" value="2"/>
</dbReference>
<sequence length="553" mass="62575">MIICAVNQVKKNIGGQQIFESMSLEVRDGERVALVGPNGCGKTTLLKMVAGTEPPEAGAIHIKKGARVGFLEQIPKAVADETVMDMMQGAFQQLHDIETEMRKLEQQMAEVTDGNQLDQIYTRYSQLQQSFEENGGYEVDAKIDQVVNGLGLRALASQPFRSLSGGEQTKVSLGLILLREPELLLLDEPTNHLDLVALEWLEDWLSRYKGAILITSHDRHFLDRVATKIYDLDDEKAAPYFGNYSHFVKEKEERLLQAFAQYQEQQKKIKKMKATIKRLKEWANQASPPNAGLHRQAKSMEKALERMVKIDRPKLEADKMQLQFQANQRSGTDLIKMEEVTFGYSVDEPILQNINFHLRRGERAAIIGINGAGKSTILKLIIGDYEPLSGTIAHGSELKWGYLSQQLFLDGGDRTVLDMFRDAVPVTVEKARHLLAKFLFYGSSVFKKVKDLSGGERMRLRLAQFMHQDVNLLILDEPTNHLDIVSREALEDAIEQYNGTILAVSHDRWFLNQCFPITYVLDRKTLHRYPGPYDYAKAKHAEVMNRTAGSAVK</sequence>
<dbReference type="InterPro" id="IPR027417">
    <property type="entry name" value="P-loop_NTPase"/>
</dbReference>
<keyword evidence="2" id="KW-0067">ATP-binding</keyword>
<feature type="coiled-coil region" evidence="3">
    <location>
        <begin position="248"/>
        <end position="282"/>
    </location>
</feature>
<dbReference type="PROSITE" id="PS00211">
    <property type="entry name" value="ABC_TRANSPORTER_1"/>
    <property type="match status" value="2"/>
</dbReference>
<accession>A0ABV9GQX9</accession>
<evidence type="ECO:0000313" key="5">
    <source>
        <dbReference type="EMBL" id="MFC4619635.1"/>
    </source>
</evidence>
<reference evidence="6" key="1">
    <citation type="journal article" date="2019" name="Int. J. Syst. Evol. Microbiol.">
        <title>The Global Catalogue of Microorganisms (GCM) 10K type strain sequencing project: providing services to taxonomists for standard genome sequencing and annotation.</title>
        <authorList>
            <consortium name="The Broad Institute Genomics Platform"/>
            <consortium name="The Broad Institute Genome Sequencing Center for Infectious Disease"/>
            <person name="Wu L."/>
            <person name="Ma J."/>
        </authorList>
    </citation>
    <scope>NUCLEOTIDE SEQUENCE [LARGE SCALE GENOMIC DNA]</scope>
    <source>
        <strain evidence="6">CGMCC 1.16306</strain>
    </source>
</reference>
<dbReference type="InterPro" id="IPR003593">
    <property type="entry name" value="AAA+_ATPase"/>
</dbReference>
<name>A0ABV9GQX9_9BACL</name>
<feature type="domain" description="ABC transporter" evidence="4">
    <location>
        <begin position="3"/>
        <end position="259"/>
    </location>
</feature>
<evidence type="ECO:0000256" key="1">
    <source>
        <dbReference type="ARBA" id="ARBA00022741"/>
    </source>
</evidence>
<dbReference type="InterPro" id="IPR051309">
    <property type="entry name" value="ABCF_ATPase"/>
</dbReference>
<keyword evidence="1" id="KW-0547">Nucleotide-binding</keyword>
<keyword evidence="3" id="KW-0175">Coiled coil</keyword>
<dbReference type="InterPro" id="IPR032781">
    <property type="entry name" value="ABC_tran_Xtn"/>
</dbReference>
<evidence type="ECO:0000259" key="4">
    <source>
        <dbReference type="PROSITE" id="PS50893"/>
    </source>
</evidence>
<dbReference type="InterPro" id="IPR003439">
    <property type="entry name" value="ABC_transporter-like_ATP-bd"/>
</dbReference>
<gene>
    <name evidence="5" type="primary">abc-f</name>
    <name evidence="5" type="ORF">ACFO4N_13010</name>
</gene>
<evidence type="ECO:0000256" key="2">
    <source>
        <dbReference type="ARBA" id="ARBA00022840"/>
    </source>
</evidence>
<dbReference type="SUPFAM" id="SSF52540">
    <property type="entry name" value="P-loop containing nucleoside triphosphate hydrolases"/>
    <property type="match status" value="2"/>
</dbReference>
<keyword evidence="6" id="KW-1185">Reference proteome</keyword>
<dbReference type="SMART" id="SM00382">
    <property type="entry name" value="AAA"/>
    <property type="match status" value="2"/>
</dbReference>
<dbReference type="NCBIfam" id="NF000355">
    <property type="entry name" value="ribo_prot_ABC_F"/>
    <property type="match status" value="1"/>
</dbReference>
<feature type="coiled-coil region" evidence="3">
    <location>
        <begin position="87"/>
        <end position="114"/>
    </location>
</feature>
<dbReference type="CDD" id="cd03221">
    <property type="entry name" value="ABCF_EF-3"/>
    <property type="match status" value="2"/>
</dbReference>
<dbReference type="EMBL" id="JBHSFW010000010">
    <property type="protein sequence ID" value="MFC4619635.1"/>
    <property type="molecule type" value="Genomic_DNA"/>
</dbReference>
<evidence type="ECO:0000256" key="3">
    <source>
        <dbReference type="SAM" id="Coils"/>
    </source>
</evidence>
<dbReference type="Pfam" id="PF00005">
    <property type="entry name" value="ABC_tran"/>
    <property type="match status" value="2"/>
</dbReference>
<comment type="caution">
    <text evidence="5">The sequence shown here is derived from an EMBL/GenBank/DDBJ whole genome shotgun (WGS) entry which is preliminary data.</text>
</comment>
<dbReference type="Proteomes" id="UP001596022">
    <property type="component" value="Unassembled WGS sequence"/>
</dbReference>
<feature type="domain" description="ABC transporter" evidence="4">
    <location>
        <begin position="335"/>
        <end position="548"/>
    </location>
</feature>
<protein>
    <submittedName>
        <fullName evidence="5">Ribosomal protection-like ABC-F family protein</fullName>
    </submittedName>
</protein>
<dbReference type="InterPro" id="IPR017871">
    <property type="entry name" value="ABC_transporter-like_CS"/>
</dbReference>
<dbReference type="RefSeq" id="WP_376846727.1">
    <property type="nucleotide sequence ID" value="NZ_JBHSFW010000010.1"/>
</dbReference>
<dbReference type="PANTHER" id="PTHR42855:SF2">
    <property type="entry name" value="DRUG RESISTANCE ABC TRANSPORTER,ATP-BINDING PROTEIN"/>
    <property type="match status" value="1"/>
</dbReference>
<proteinExistence type="predicted"/>
<dbReference type="Pfam" id="PF12848">
    <property type="entry name" value="ABC_tran_Xtn"/>
    <property type="match status" value="1"/>
</dbReference>